<accession>A0A2U2I5K3</accession>
<gene>
    <name evidence="1" type="ORF">C7C56_004130</name>
</gene>
<name>A0A2U2I5K3_9BURK</name>
<reference evidence="1 2" key="1">
    <citation type="submission" date="2018-04" db="EMBL/GenBank/DDBJ databases">
        <title>Massilia violaceinigra sp. nov., a novel purple-pigmented bacterium isolated from Tianshan glacier, Xinjiang, China.</title>
        <authorList>
            <person name="Wang H."/>
        </authorList>
    </citation>
    <scope>NUCLEOTIDE SEQUENCE [LARGE SCALE GENOMIC DNA]</scope>
    <source>
        <strain evidence="1 2">B448-2</strain>
    </source>
</reference>
<keyword evidence="2" id="KW-1185">Reference proteome</keyword>
<protein>
    <submittedName>
        <fullName evidence="1">Uncharacterized protein</fullName>
    </submittedName>
</protein>
<dbReference type="AlphaFoldDB" id="A0A2U2I5K3"/>
<organism evidence="1 2">
    <name type="scientific">Massilia glaciei</name>
    <dbReference type="NCBI Taxonomy" id="1524097"/>
    <lineage>
        <taxon>Bacteria</taxon>
        <taxon>Pseudomonadati</taxon>
        <taxon>Pseudomonadota</taxon>
        <taxon>Betaproteobacteria</taxon>
        <taxon>Burkholderiales</taxon>
        <taxon>Oxalobacteraceae</taxon>
        <taxon>Telluria group</taxon>
        <taxon>Massilia</taxon>
    </lineage>
</organism>
<dbReference type="EMBL" id="PXWF02000052">
    <property type="protein sequence ID" value="PWF55002.1"/>
    <property type="molecule type" value="Genomic_DNA"/>
</dbReference>
<evidence type="ECO:0000313" key="1">
    <source>
        <dbReference type="EMBL" id="PWF55002.1"/>
    </source>
</evidence>
<dbReference type="Proteomes" id="UP000241421">
    <property type="component" value="Unassembled WGS sequence"/>
</dbReference>
<comment type="caution">
    <text evidence="1">The sequence shown here is derived from an EMBL/GenBank/DDBJ whole genome shotgun (WGS) entry which is preliminary data.</text>
</comment>
<proteinExistence type="predicted"/>
<dbReference type="OrthoDB" id="8907308at2"/>
<evidence type="ECO:0000313" key="2">
    <source>
        <dbReference type="Proteomes" id="UP000241421"/>
    </source>
</evidence>
<sequence length="107" mass="11008">MLAWVRLAAHLSPLIGEAGFCALYGRAVRLSSPEGDWPAATHGVRSIAALLATLNSSLAAVAPSTASAANAALLETFTRLLAGLIGEALTIRLLNTAWAVRPDGKST</sequence>